<evidence type="ECO:0000313" key="2">
    <source>
        <dbReference type="Proteomes" id="UP000481861"/>
    </source>
</evidence>
<evidence type="ECO:0000313" key="1">
    <source>
        <dbReference type="EMBL" id="KAF2878023.1"/>
    </source>
</evidence>
<comment type="caution">
    <text evidence="1">The sequence shown here is derived from an EMBL/GenBank/DDBJ whole genome shotgun (WGS) entry which is preliminary data.</text>
</comment>
<dbReference type="EMBL" id="JAADJZ010000001">
    <property type="protein sequence ID" value="KAF2878023.1"/>
    <property type="molecule type" value="Genomic_DNA"/>
</dbReference>
<accession>A0A7C8MKV4</accession>
<keyword evidence="2" id="KW-1185">Reference proteome</keyword>
<proteinExistence type="predicted"/>
<reference evidence="1 2" key="1">
    <citation type="submission" date="2020-01" db="EMBL/GenBank/DDBJ databases">
        <authorList>
            <consortium name="DOE Joint Genome Institute"/>
            <person name="Haridas S."/>
            <person name="Albert R."/>
            <person name="Binder M."/>
            <person name="Bloem J."/>
            <person name="Labutti K."/>
            <person name="Salamov A."/>
            <person name="Andreopoulos B."/>
            <person name="Baker S.E."/>
            <person name="Barry K."/>
            <person name="Bills G."/>
            <person name="Bluhm B.H."/>
            <person name="Cannon C."/>
            <person name="Castanera R."/>
            <person name="Culley D.E."/>
            <person name="Daum C."/>
            <person name="Ezra D."/>
            <person name="Gonzalez J.B."/>
            <person name="Henrissat B."/>
            <person name="Kuo A."/>
            <person name="Liang C."/>
            <person name="Lipzen A."/>
            <person name="Lutzoni F."/>
            <person name="Magnuson J."/>
            <person name="Mondo S."/>
            <person name="Nolan M."/>
            <person name="Ohm R."/>
            <person name="Pangilinan J."/>
            <person name="Park H.-J.H."/>
            <person name="Ramirez L."/>
            <person name="Alfaro M."/>
            <person name="Sun H."/>
            <person name="Tritt A."/>
            <person name="Yoshinaga Y."/>
            <person name="Zwiers L.-H.L."/>
            <person name="Turgeon B.G."/>
            <person name="Goodwin S.B."/>
            <person name="Spatafora J.W."/>
            <person name="Crous P.W."/>
            <person name="Grigoriev I.V."/>
        </authorList>
    </citation>
    <scope>NUCLEOTIDE SEQUENCE [LARGE SCALE GENOMIC DNA]</scope>
    <source>
        <strain evidence="1 2">CBS 611.86</strain>
    </source>
</reference>
<protein>
    <submittedName>
        <fullName evidence="1">Uncharacterized protein</fullName>
    </submittedName>
</protein>
<dbReference type="Proteomes" id="UP000481861">
    <property type="component" value="Unassembled WGS sequence"/>
</dbReference>
<gene>
    <name evidence="1" type="ORF">BDV95DRAFT_480397</name>
</gene>
<sequence>MRSLSHARIWGPIVAALVFAYPASALVLKNITLALPEGTSDHGTPGILCTPTKWTDLVSFYILNYVAHAATVLTRPGERSADFAVTVVGCLLLPALGLYRGIEAILSGAVFVKNDDMRKAARSGALCMSVDEPSDRDSTPKETDSLHVIPYQGPWIFSKFGCPTYVKRQIVHGTYTLPEGYRFAIVPSNAQFAAPTNARSTHELSATYNVVKAVIAIAQTGYAFLTLYRTRGDQIDQFGYAAFGLTVAPYGVMSITNLFGNLCRPDYPSLYMVESSIMHEARKRGGLFDGAVGTVE</sequence>
<organism evidence="1 2">
    <name type="scientific">Massariosphaeria phaeospora</name>
    <dbReference type="NCBI Taxonomy" id="100035"/>
    <lineage>
        <taxon>Eukaryota</taxon>
        <taxon>Fungi</taxon>
        <taxon>Dikarya</taxon>
        <taxon>Ascomycota</taxon>
        <taxon>Pezizomycotina</taxon>
        <taxon>Dothideomycetes</taxon>
        <taxon>Pleosporomycetidae</taxon>
        <taxon>Pleosporales</taxon>
        <taxon>Pleosporales incertae sedis</taxon>
        <taxon>Massariosphaeria</taxon>
    </lineage>
</organism>
<dbReference type="AlphaFoldDB" id="A0A7C8MKV4"/>
<dbReference type="OrthoDB" id="5406607at2759"/>
<name>A0A7C8MKV4_9PLEO</name>
<feature type="non-terminal residue" evidence="1">
    <location>
        <position position="296"/>
    </location>
</feature>